<dbReference type="Pfam" id="PF08281">
    <property type="entry name" value="Sigma70_r4_2"/>
    <property type="match status" value="1"/>
</dbReference>
<evidence type="ECO:0000259" key="5">
    <source>
        <dbReference type="Pfam" id="PF04542"/>
    </source>
</evidence>
<dbReference type="PANTHER" id="PTHR43133:SF60">
    <property type="entry name" value="RNA POLYMERASE SIGMA FACTOR SIGV"/>
    <property type="match status" value="1"/>
</dbReference>
<evidence type="ECO:0000313" key="8">
    <source>
        <dbReference type="Proteomes" id="UP001596071"/>
    </source>
</evidence>
<dbReference type="InterPro" id="IPR014284">
    <property type="entry name" value="RNA_pol_sigma-70_dom"/>
</dbReference>
<evidence type="ECO:0000313" key="7">
    <source>
        <dbReference type="EMBL" id="MFC5604978.1"/>
    </source>
</evidence>
<name>A0ABW0U2V8_9BACL</name>
<dbReference type="InterPro" id="IPR039425">
    <property type="entry name" value="RNA_pol_sigma-70-like"/>
</dbReference>
<accession>A0ABW0U2V8</accession>
<dbReference type="Proteomes" id="UP001596071">
    <property type="component" value="Unassembled WGS sequence"/>
</dbReference>
<proteinExistence type="inferred from homology"/>
<dbReference type="NCBIfam" id="TIGR02937">
    <property type="entry name" value="sigma70-ECF"/>
    <property type="match status" value="1"/>
</dbReference>
<dbReference type="SUPFAM" id="SSF88946">
    <property type="entry name" value="Sigma2 domain of RNA polymerase sigma factors"/>
    <property type="match status" value="1"/>
</dbReference>
<organism evidence="7 8">
    <name type="scientific">Sporosarcina koreensis</name>
    <dbReference type="NCBI Taxonomy" id="334735"/>
    <lineage>
        <taxon>Bacteria</taxon>
        <taxon>Bacillati</taxon>
        <taxon>Bacillota</taxon>
        <taxon>Bacilli</taxon>
        <taxon>Bacillales</taxon>
        <taxon>Caryophanaceae</taxon>
        <taxon>Sporosarcina</taxon>
    </lineage>
</organism>
<evidence type="ECO:0000259" key="6">
    <source>
        <dbReference type="Pfam" id="PF08281"/>
    </source>
</evidence>
<protein>
    <submittedName>
        <fullName evidence="7">Sigma-70 family RNA polymerase sigma factor</fullName>
    </submittedName>
</protein>
<evidence type="ECO:0000256" key="4">
    <source>
        <dbReference type="ARBA" id="ARBA00023163"/>
    </source>
</evidence>
<dbReference type="InterPro" id="IPR036388">
    <property type="entry name" value="WH-like_DNA-bd_sf"/>
</dbReference>
<keyword evidence="4" id="KW-0804">Transcription</keyword>
<sequence length="170" mass="20343">MNKEQLLEEIMDQYTDLLFRIAYYYTKDIQVSEDIIQDTFVKFYHSSHYEEQGNLKAYLSKMTINCCKDYLRSWSYRKIIVQKKLTQKHYSHKDVLIQSDETDLLDEAILSLPIKKREAIIYYYLENMSIKEIASLLSISENTVKSRLRSGKETLRTSLEHIEWEVLLHD</sequence>
<dbReference type="PANTHER" id="PTHR43133">
    <property type="entry name" value="RNA POLYMERASE ECF-TYPE SIGMA FACTO"/>
    <property type="match status" value="1"/>
</dbReference>
<dbReference type="Gene3D" id="1.10.1740.10">
    <property type="match status" value="1"/>
</dbReference>
<dbReference type="InterPro" id="IPR013324">
    <property type="entry name" value="RNA_pol_sigma_r3/r4-like"/>
</dbReference>
<reference evidence="8" key="1">
    <citation type="journal article" date="2019" name="Int. J. Syst. Evol. Microbiol.">
        <title>The Global Catalogue of Microorganisms (GCM) 10K type strain sequencing project: providing services to taxonomists for standard genome sequencing and annotation.</title>
        <authorList>
            <consortium name="The Broad Institute Genomics Platform"/>
            <consortium name="The Broad Institute Genome Sequencing Center for Infectious Disease"/>
            <person name="Wu L."/>
            <person name="Ma J."/>
        </authorList>
    </citation>
    <scope>NUCLEOTIDE SEQUENCE [LARGE SCALE GENOMIC DNA]</scope>
    <source>
        <strain evidence="8">KACC 11299</strain>
    </source>
</reference>
<gene>
    <name evidence="7" type="ORF">ACFPTP_17200</name>
</gene>
<dbReference type="Pfam" id="PF04542">
    <property type="entry name" value="Sigma70_r2"/>
    <property type="match status" value="1"/>
</dbReference>
<comment type="caution">
    <text evidence="7">The sequence shown here is derived from an EMBL/GenBank/DDBJ whole genome shotgun (WGS) entry which is preliminary data.</text>
</comment>
<dbReference type="InterPro" id="IPR007627">
    <property type="entry name" value="RNA_pol_sigma70_r2"/>
</dbReference>
<feature type="domain" description="RNA polymerase sigma-70 region 2" evidence="5">
    <location>
        <begin position="11"/>
        <end position="73"/>
    </location>
</feature>
<dbReference type="InterPro" id="IPR013325">
    <property type="entry name" value="RNA_pol_sigma_r2"/>
</dbReference>
<evidence type="ECO:0000256" key="1">
    <source>
        <dbReference type="ARBA" id="ARBA00010641"/>
    </source>
</evidence>
<feature type="domain" description="RNA polymerase sigma factor 70 region 4 type 2" evidence="6">
    <location>
        <begin position="104"/>
        <end position="155"/>
    </location>
</feature>
<dbReference type="CDD" id="cd06171">
    <property type="entry name" value="Sigma70_r4"/>
    <property type="match status" value="1"/>
</dbReference>
<dbReference type="SUPFAM" id="SSF88659">
    <property type="entry name" value="Sigma3 and sigma4 domains of RNA polymerase sigma factors"/>
    <property type="match status" value="1"/>
</dbReference>
<keyword evidence="3" id="KW-0731">Sigma factor</keyword>
<comment type="similarity">
    <text evidence="1">Belongs to the sigma-70 factor family. ECF subfamily.</text>
</comment>
<evidence type="ECO:0000256" key="2">
    <source>
        <dbReference type="ARBA" id="ARBA00023015"/>
    </source>
</evidence>
<dbReference type="InterPro" id="IPR013249">
    <property type="entry name" value="RNA_pol_sigma70_r4_t2"/>
</dbReference>
<dbReference type="EMBL" id="JBHSNP010000029">
    <property type="protein sequence ID" value="MFC5604978.1"/>
    <property type="molecule type" value="Genomic_DNA"/>
</dbReference>
<evidence type="ECO:0000256" key="3">
    <source>
        <dbReference type="ARBA" id="ARBA00023082"/>
    </source>
</evidence>
<keyword evidence="2" id="KW-0805">Transcription regulation</keyword>
<dbReference type="RefSeq" id="WP_381447345.1">
    <property type="nucleotide sequence ID" value="NZ_JBHSNP010000029.1"/>
</dbReference>
<keyword evidence="8" id="KW-1185">Reference proteome</keyword>
<dbReference type="Gene3D" id="1.10.10.10">
    <property type="entry name" value="Winged helix-like DNA-binding domain superfamily/Winged helix DNA-binding domain"/>
    <property type="match status" value="1"/>
</dbReference>